<dbReference type="KEGG" id="led:BBK82_42085"/>
<reference evidence="2 3" key="1">
    <citation type="submission" date="2016-07" db="EMBL/GenBank/DDBJ databases">
        <title>Complete genome sequence of the Lentzea guizhouensis DHS C013.</title>
        <authorList>
            <person name="Cao C."/>
        </authorList>
    </citation>
    <scope>NUCLEOTIDE SEQUENCE [LARGE SCALE GENOMIC DNA]</scope>
    <source>
        <strain evidence="2 3">DHS C013</strain>
    </source>
</reference>
<keyword evidence="3" id="KW-1185">Reference proteome</keyword>
<organism evidence="2 3">
    <name type="scientific">Lentzea guizhouensis</name>
    <dbReference type="NCBI Taxonomy" id="1586287"/>
    <lineage>
        <taxon>Bacteria</taxon>
        <taxon>Bacillati</taxon>
        <taxon>Actinomycetota</taxon>
        <taxon>Actinomycetes</taxon>
        <taxon>Pseudonocardiales</taxon>
        <taxon>Pseudonocardiaceae</taxon>
        <taxon>Lentzea</taxon>
    </lineage>
</organism>
<protein>
    <submittedName>
        <fullName evidence="2">Uncharacterized protein</fullName>
    </submittedName>
</protein>
<evidence type="ECO:0000313" key="2">
    <source>
        <dbReference type="EMBL" id="ANZ41570.1"/>
    </source>
</evidence>
<proteinExistence type="predicted"/>
<evidence type="ECO:0000256" key="1">
    <source>
        <dbReference type="SAM" id="MobiDB-lite"/>
    </source>
</evidence>
<sequence length="153" mass="15521">MLASEGRSTATVTPASRGSTPARNNDDLPTPDGPTTHTTGAVRTSFATRSDCSSRPKNISASCSSNGRSARNGGSRSITSANSGHAASSASTVIMYPSLGGAPVTRRTTMPTAASRSGPHTAVPEKPCSSRASRPGSWCISTHPVATGPARRP</sequence>
<dbReference type="Proteomes" id="UP000093053">
    <property type="component" value="Chromosome"/>
</dbReference>
<dbReference type="STRING" id="1586287.BBK82_42085"/>
<name>A0A1B2HUZ6_9PSEU</name>
<feature type="region of interest" description="Disordered" evidence="1">
    <location>
        <begin position="1"/>
        <end position="153"/>
    </location>
</feature>
<feature type="compositionally biased region" description="Low complexity" evidence="1">
    <location>
        <begin position="27"/>
        <end position="39"/>
    </location>
</feature>
<feature type="compositionally biased region" description="Polar residues" evidence="1">
    <location>
        <begin position="1"/>
        <end position="23"/>
    </location>
</feature>
<evidence type="ECO:0000313" key="3">
    <source>
        <dbReference type="Proteomes" id="UP000093053"/>
    </source>
</evidence>
<accession>A0A1B2HUZ6</accession>
<dbReference type="AlphaFoldDB" id="A0A1B2HUZ6"/>
<dbReference type="EMBL" id="CP016793">
    <property type="protein sequence ID" value="ANZ41570.1"/>
    <property type="molecule type" value="Genomic_DNA"/>
</dbReference>
<feature type="compositionally biased region" description="Polar residues" evidence="1">
    <location>
        <begin position="41"/>
        <end position="57"/>
    </location>
</feature>
<feature type="compositionally biased region" description="Low complexity" evidence="1">
    <location>
        <begin position="58"/>
        <end position="91"/>
    </location>
</feature>
<feature type="compositionally biased region" description="Polar residues" evidence="1">
    <location>
        <begin position="106"/>
        <end position="115"/>
    </location>
</feature>
<gene>
    <name evidence="2" type="ORF">BBK82_42085</name>
</gene>